<evidence type="ECO:0000313" key="2">
    <source>
        <dbReference type="Proteomes" id="UP000309561"/>
    </source>
</evidence>
<keyword evidence="2" id="KW-1185">Reference proteome</keyword>
<name>A0A4U2Z7B8_9BACT</name>
<gene>
    <name evidence="1" type="ORF">FCU45_07645</name>
</gene>
<dbReference type="Pfam" id="PF05861">
    <property type="entry name" value="PhnI"/>
    <property type="match status" value="1"/>
</dbReference>
<organism evidence="1 2">
    <name type="scientific">Sulfurimonas crateris</name>
    <dbReference type="NCBI Taxonomy" id="2574727"/>
    <lineage>
        <taxon>Bacteria</taxon>
        <taxon>Pseudomonadati</taxon>
        <taxon>Campylobacterota</taxon>
        <taxon>Epsilonproteobacteria</taxon>
        <taxon>Campylobacterales</taxon>
        <taxon>Sulfurimonadaceae</taxon>
        <taxon>Sulfurimonas</taxon>
    </lineage>
</organism>
<dbReference type="EMBL" id="SZPX01000005">
    <property type="protein sequence ID" value="TKI69380.1"/>
    <property type="molecule type" value="Genomic_DNA"/>
</dbReference>
<reference evidence="1 2" key="1">
    <citation type="submission" date="2019-04" db="EMBL/GenBank/DDBJ databases">
        <title>Sulfurimonas crateris sp. nov. a facultative anaerobic sulfur-oxidizing chemolithautotrophic bacterium isolated from a terrestrial mud vulcano.</title>
        <authorList>
            <person name="Ratnikova N.M."/>
            <person name="Slobodkin A.I."/>
            <person name="Merkel A.Y."/>
            <person name="Novikov A."/>
            <person name="Bonch-Osmolovskaya E.A."/>
            <person name="Slobodkina G.B."/>
        </authorList>
    </citation>
    <scope>NUCLEOTIDE SEQUENCE [LARGE SCALE GENOMIC DNA]</scope>
    <source>
        <strain evidence="1 2">SN118</strain>
    </source>
</reference>
<accession>A0A4U2Z7B8</accession>
<dbReference type="Proteomes" id="UP000309561">
    <property type="component" value="Unassembled WGS sequence"/>
</dbReference>
<sequence length="351" mass="38938">MGFVAIKGGEEAIRNSLAFYEEEINLSQKIDPLAIENTLRYGVDKVMSEGSLYSKKLSAQAILKAGGDLLNASFFLRAHRSSCARAGIAKTICTDEMRVVRRISSAFKDIKGGQILGPSSDYEVKLILKKAVDKTVWDDYKNDDIFVESALKPLRDANMIKTLPKDEKISDITRVFPSAPYPRSAVMQIMARGESGSMLAFAYTSMRGYGDVHPTIGDLRLGRSEVRFTHPFTKNEVKIGEIDITACEAAATFEKQSDGSTKLTTGFGCCFGFNETKAISMSILDTTLYNKSHTIGQGGIADNFEMIVHHIDGIESQGFTNHYKLPHYVTFQADLQVYENAKKYSNQEEKK</sequence>
<protein>
    <submittedName>
        <fullName evidence="1">Phosphonate metabolism protein</fullName>
    </submittedName>
</protein>
<comment type="caution">
    <text evidence="1">The sequence shown here is derived from an EMBL/GenBank/DDBJ whole genome shotgun (WGS) entry which is preliminary data.</text>
</comment>
<dbReference type="PIRSF" id="PIRSF007313">
    <property type="entry name" value="PhnI"/>
    <property type="match status" value="1"/>
</dbReference>
<dbReference type="InterPro" id="IPR008773">
    <property type="entry name" value="PhnI"/>
</dbReference>
<dbReference type="RefSeq" id="WP_137013948.1">
    <property type="nucleotide sequence ID" value="NZ_SZPX01000005.1"/>
</dbReference>
<dbReference type="AlphaFoldDB" id="A0A4U2Z7B8"/>
<evidence type="ECO:0000313" key="1">
    <source>
        <dbReference type="EMBL" id="TKI69380.1"/>
    </source>
</evidence>
<proteinExistence type="predicted"/>
<dbReference type="OrthoDB" id="9790536at2"/>
<dbReference type="GO" id="GO:0019634">
    <property type="term" value="P:organic phosphonate metabolic process"/>
    <property type="evidence" value="ECO:0007669"/>
    <property type="project" value="InterPro"/>
</dbReference>